<evidence type="ECO:0000313" key="3">
    <source>
        <dbReference type="Proteomes" id="UP001604336"/>
    </source>
</evidence>
<name>A0ABD1SX68_9LAMI</name>
<keyword evidence="3" id="KW-1185">Reference proteome</keyword>
<dbReference type="PANTHER" id="PTHR47584">
    <property type="match status" value="1"/>
</dbReference>
<dbReference type="InterPro" id="IPR024752">
    <property type="entry name" value="Myb/SANT-like_dom"/>
</dbReference>
<proteinExistence type="predicted"/>
<dbReference type="PANTHER" id="PTHR47584:SF17">
    <property type="entry name" value="MYB_SANT-LIKE DNA-BINDING DOMAIN PROTEIN"/>
    <property type="match status" value="1"/>
</dbReference>
<comment type="caution">
    <text evidence="2">The sequence shown here is derived from an EMBL/GenBank/DDBJ whole genome shotgun (WGS) entry which is preliminary data.</text>
</comment>
<dbReference type="Pfam" id="PF12776">
    <property type="entry name" value="Myb_DNA-bind_3"/>
    <property type="match status" value="1"/>
</dbReference>
<feature type="domain" description="Myb/SANT-like" evidence="1">
    <location>
        <begin position="52"/>
        <end position="145"/>
    </location>
</feature>
<evidence type="ECO:0000313" key="2">
    <source>
        <dbReference type="EMBL" id="KAL2505045.1"/>
    </source>
</evidence>
<protein>
    <submittedName>
        <fullName evidence="2">L10-interacting MYB domain-containing protein-like</fullName>
    </submittedName>
</protein>
<evidence type="ECO:0000259" key="1">
    <source>
        <dbReference type="Pfam" id="PF12776"/>
    </source>
</evidence>
<dbReference type="EMBL" id="JBFOLK010000006">
    <property type="protein sequence ID" value="KAL2505045.1"/>
    <property type="molecule type" value="Genomic_DNA"/>
</dbReference>
<gene>
    <name evidence="2" type="ORF">Adt_20666</name>
</gene>
<reference evidence="3" key="1">
    <citation type="submission" date="2024-07" db="EMBL/GenBank/DDBJ databases">
        <title>Two chromosome-level genome assemblies of Korean endemic species Abeliophyllum distichum and Forsythia ovata (Oleaceae).</title>
        <authorList>
            <person name="Jang H."/>
        </authorList>
    </citation>
    <scope>NUCLEOTIDE SEQUENCE [LARGE SCALE GENOMIC DNA]</scope>
</reference>
<organism evidence="2 3">
    <name type="scientific">Abeliophyllum distichum</name>
    <dbReference type="NCBI Taxonomy" id="126358"/>
    <lineage>
        <taxon>Eukaryota</taxon>
        <taxon>Viridiplantae</taxon>
        <taxon>Streptophyta</taxon>
        <taxon>Embryophyta</taxon>
        <taxon>Tracheophyta</taxon>
        <taxon>Spermatophyta</taxon>
        <taxon>Magnoliopsida</taxon>
        <taxon>eudicotyledons</taxon>
        <taxon>Gunneridae</taxon>
        <taxon>Pentapetalae</taxon>
        <taxon>asterids</taxon>
        <taxon>lamiids</taxon>
        <taxon>Lamiales</taxon>
        <taxon>Oleaceae</taxon>
        <taxon>Forsythieae</taxon>
        <taxon>Abeliophyllum</taxon>
    </lineage>
</organism>
<dbReference type="Proteomes" id="UP001604336">
    <property type="component" value="Unassembled WGS sequence"/>
</dbReference>
<sequence length="347" mass="39720">MKHRVDLMDNYSRKEDNNIYYTHFTDDDSTGVMRIRKSNLVKVASPTKKNTKWAEREHQIFVTACETVIAEGHRRRMCFSKHGWERLVNLFNGSAAKNWSRTQLKNHWDSIRREHKQLHELLRCTGIEYNQRDNIIVADDDWWEQKIKICFIQNCNGPYLLDSDFCSNSLVMLLGKRQSTPNSETVMCVKYTTGTPIVWTGFHSDKYAMTPTKLLQCGFDGVINSGSESPHDTLPIFAETRESSDEGPIELGSSSRMDISCCHSGEKRKGSARRSKGKAKKIKSVDLSYLVEHLATVGEALAARRQNCQEQVPSYHRCITEPVATRKVPKGSAMYNFALTFLVNRKN</sequence>
<dbReference type="InterPro" id="IPR045026">
    <property type="entry name" value="LIMYB"/>
</dbReference>
<dbReference type="AlphaFoldDB" id="A0ABD1SX68"/>
<accession>A0ABD1SX68</accession>